<evidence type="ECO:0000256" key="1">
    <source>
        <dbReference type="SAM" id="MobiDB-lite"/>
    </source>
</evidence>
<dbReference type="RefSeq" id="WP_074597216.1">
    <property type="nucleotide sequence ID" value="NZ_FNHF01000001.1"/>
</dbReference>
<reference evidence="3" key="1">
    <citation type="submission" date="2016-10" db="EMBL/GenBank/DDBJ databases">
        <authorList>
            <person name="Varghese N."/>
            <person name="Submissions S."/>
        </authorList>
    </citation>
    <scope>NUCLEOTIDE SEQUENCE [LARGE SCALE GENOMIC DNA]</scope>
    <source>
        <strain evidence="3">CGMCC 1.6199</strain>
    </source>
</reference>
<evidence type="ECO:0000313" key="2">
    <source>
        <dbReference type="EMBL" id="SDL69311.1"/>
    </source>
</evidence>
<dbReference type="OrthoDB" id="2706847at2"/>
<proteinExistence type="predicted"/>
<dbReference type="Proteomes" id="UP000182347">
    <property type="component" value="Unassembled WGS sequence"/>
</dbReference>
<evidence type="ECO:0000313" key="3">
    <source>
        <dbReference type="Proteomes" id="UP000182347"/>
    </source>
</evidence>
<dbReference type="EMBL" id="FNHF01000001">
    <property type="protein sequence ID" value="SDL69311.1"/>
    <property type="molecule type" value="Genomic_DNA"/>
</dbReference>
<protein>
    <submittedName>
        <fullName evidence="2">Uncharacterized protein</fullName>
    </submittedName>
</protein>
<organism evidence="2 3">
    <name type="scientific">Sediminibacillus halophilus</name>
    <dbReference type="NCBI Taxonomy" id="482461"/>
    <lineage>
        <taxon>Bacteria</taxon>
        <taxon>Bacillati</taxon>
        <taxon>Bacillota</taxon>
        <taxon>Bacilli</taxon>
        <taxon>Bacillales</taxon>
        <taxon>Bacillaceae</taxon>
        <taxon>Sediminibacillus</taxon>
    </lineage>
</organism>
<accession>A0A1G9M5U2</accession>
<dbReference type="AlphaFoldDB" id="A0A1G9M5U2"/>
<keyword evidence="3" id="KW-1185">Reference proteome</keyword>
<name>A0A1G9M5U2_9BACI</name>
<feature type="region of interest" description="Disordered" evidence="1">
    <location>
        <begin position="18"/>
        <end position="44"/>
    </location>
</feature>
<gene>
    <name evidence="2" type="ORF">SAMN05216244_0425</name>
</gene>
<sequence length="165" mass="18487">MIAGTVSPRQGYSLYSHATPSRRTEITETTSRGDPSANNQDFRFKKSNPSNIWTELATEYDVRNSTFDEISSISKALYDNGEISLKDVAILTFDQEKATDYLKQKVSGLTSGEFSMYQSSGNSGGTRDWIAEMEARAQKDFEYGNLIGFQNSKKVLNILHKLDSM</sequence>